<proteinExistence type="predicted"/>
<dbReference type="AlphaFoldDB" id="A0A815ZZE2"/>
<keyword evidence="2" id="KW-1185">Reference proteome</keyword>
<evidence type="ECO:0000313" key="1">
    <source>
        <dbReference type="EMBL" id="CAF1591438.1"/>
    </source>
</evidence>
<protein>
    <submittedName>
        <fullName evidence="1">Uncharacterized protein</fullName>
    </submittedName>
</protein>
<evidence type="ECO:0000313" key="2">
    <source>
        <dbReference type="Proteomes" id="UP000663828"/>
    </source>
</evidence>
<name>A0A815ZZE2_ADIRI</name>
<comment type="caution">
    <text evidence="1">The sequence shown here is derived from an EMBL/GenBank/DDBJ whole genome shotgun (WGS) entry which is preliminary data.</text>
</comment>
<organism evidence="1 2">
    <name type="scientific">Adineta ricciae</name>
    <name type="common">Rotifer</name>
    <dbReference type="NCBI Taxonomy" id="249248"/>
    <lineage>
        <taxon>Eukaryota</taxon>
        <taxon>Metazoa</taxon>
        <taxon>Spiralia</taxon>
        <taxon>Gnathifera</taxon>
        <taxon>Rotifera</taxon>
        <taxon>Eurotatoria</taxon>
        <taxon>Bdelloidea</taxon>
        <taxon>Adinetida</taxon>
        <taxon>Adinetidae</taxon>
        <taxon>Adineta</taxon>
    </lineage>
</organism>
<sequence>MEDLNKINFNPIYQNNSRGIALLFENSGQNRVIRLPNAQIMPFLRYFDNTSSAQNHISQNSRRSYDLFADGEDMLSWPFMQNNAFSPQNLQRIIIFCQDDAEKRFYRKWANRFPQIVRVLHINELDKNILQLGIYHIQDLRFHVSENSILNRYQQDYLALCRVLGDTFNARITIANDEIATGMAAIDNEYYDAIYSQRRLAMAMLLNNAEEPEITAHLSHMHLMTFLRHFPNPDLARQEMNNSPQTSFRLYISPNYMLQCFFDDDNTISPTNLNKIVMFYSDRVSEHSASRWTRRFPQIITLLSKNDLERKILLEGCRLIEELYPEVEENAVKNRMEDDRARIFEALNMTFVALIENANAQIPIGVQPGEVN</sequence>
<gene>
    <name evidence="1" type="ORF">XAT740_LOCUS46617</name>
</gene>
<reference evidence="1" key="1">
    <citation type="submission" date="2021-02" db="EMBL/GenBank/DDBJ databases">
        <authorList>
            <person name="Nowell W R."/>
        </authorList>
    </citation>
    <scope>NUCLEOTIDE SEQUENCE</scope>
</reference>
<accession>A0A815ZZE2</accession>
<dbReference type="EMBL" id="CAJNOR010006299">
    <property type="protein sequence ID" value="CAF1591438.1"/>
    <property type="molecule type" value="Genomic_DNA"/>
</dbReference>
<dbReference type="Proteomes" id="UP000663828">
    <property type="component" value="Unassembled WGS sequence"/>
</dbReference>